<proteinExistence type="predicted"/>
<dbReference type="Proteomes" id="UP000594014">
    <property type="component" value="Chromosome"/>
</dbReference>
<protein>
    <submittedName>
        <fullName evidence="1">Uncharacterized protein</fullName>
    </submittedName>
</protein>
<keyword evidence="2" id="KW-1185">Reference proteome</keyword>
<sequence>MKILSGFRIVMDNGTYVYINSFQAKLVLAIITIVLLTSMTFGTVYYVKFSTYSATINNYKVKLEITEKQLEEEKKINQSNQEQLQSLKNSVAEAEQLIKTLKEGE</sequence>
<evidence type="ECO:0000313" key="2">
    <source>
        <dbReference type="Proteomes" id="UP000594014"/>
    </source>
</evidence>
<gene>
    <name evidence="1" type="ORF">FRZ06_04140</name>
</gene>
<reference evidence="1" key="1">
    <citation type="submission" date="2019-08" db="EMBL/GenBank/DDBJ databases">
        <title>Genome sequence of Clostridiales bacterium MT110.</title>
        <authorList>
            <person name="Cao J."/>
        </authorList>
    </citation>
    <scope>NUCLEOTIDE SEQUENCE</scope>
    <source>
        <strain evidence="1">MT110</strain>
    </source>
</reference>
<evidence type="ECO:0000313" key="1">
    <source>
        <dbReference type="EMBL" id="QOX62591.1"/>
    </source>
</evidence>
<accession>A0ACD1A845</accession>
<organism evidence="1 2">
    <name type="scientific">Anoxybacterium hadale</name>
    <dbReference type="NCBI Taxonomy" id="3408580"/>
    <lineage>
        <taxon>Bacteria</taxon>
        <taxon>Bacillati</taxon>
        <taxon>Bacillota</taxon>
        <taxon>Clostridia</taxon>
        <taxon>Peptostreptococcales</taxon>
        <taxon>Anaerovoracaceae</taxon>
        <taxon>Anoxybacterium</taxon>
    </lineage>
</organism>
<name>A0ACD1A845_9FIRM</name>
<dbReference type="EMBL" id="CP042469">
    <property type="protein sequence ID" value="QOX62591.1"/>
    <property type="molecule type" value="Genomic_DNA"/>
</dbReference>